<dbReference type="SUPFAM" id="SSF47203">
    <property type="entry name" value="Acyl-CoA dehydrogenase C-terminal domain-like"/>
    <property type="match status" value="1"/>
</dbReference>
<feature type="domain" description="Acyl-CoA dehydrogenase/oxidase C-terminal" evidence="6">
    <location>
        <begin position="237"/>
        <end position="385"/>
    </location>
</feature>
<evidence type="ECO:0000256" key="4">
    <source>
        <dbReference type="ARBA" id="ARBA00022827"/>
    </source>
</evidence>
<evidence type="ECO:0000313" key="8">
    <source>
        <dbReference type="EMBL" id="GAA0680404.1"/>
    </source>
</evidence>
<name>A0ABP3T4J9_9GAMM</name>
<dbReference type="SUPFAM" id="SSF56645">
    <property type="entry name" value="Acyl-CoA dehydrogenase NM domain-like"/>
    <property type="match status" value="1"/>
</dbReference>
<evidence type="ECO:0000256" key="3">
    <source>
        <dbReference type="ARBA" id="ARBA00022630"/>
    </source>
</evidence>
<sequence>MEFRFTEEQQMIRETAASFFADCSTSAAVREAMVTERGYDLSLWQQICDDLYLHAITLPESLGGMGLGYVELVAVMEQMGRYLVCSPYFATVCQAVPALQRAGSEEQSAPWLERILGGETATLAWIGQEQPGCDAVTATFEPVEGGYRLSGDYHLVVDGHSADILVLVARQPGTTGRDGVSLFVVDASALVNTNAIERQWTPTLDQTRHLGRIRIDSLLLPVDACLGEYGQSGAVLEQVLQLATVALAAEQMGAAQQVQDLAVQYTKEREQFGRPIASFQAIKHKAADMMLRTEVARSACYYAACIADEAWQRRAMAAELPEAAAIAKSYCSEACFRNAGEALQMHGGVGFTWEYDVHLYFKRAKASELMLGTASEHRETLAKLLLDVDQPDKGAAA</sequence>
<dbReference type="CDD" id="cd00567">
    <property type="entry name" value="ACAD"/>
    <property type="match status" value="1"/>
</dbReference>
<dbReference type="InterPro" id="IPR046373">
    <property type="entry name" value="Acyl-CoA_Oxase/DH_mid-dom_sf"/>
</dbReference>
<dbReference type="PANTHER" id="PTHR43884">
    <property type="entry name" value="ACYL-COA DEHYDROGENASE"/>
    <property type="match status" value="1"/>
</dbReference>
<evidence type="ECO:0000256" key="5">
    <source>
        <dbReference type="ARBA" id="ARBA00023002"/>
    </source>
</evidence>
<keyword evidence="5" id="KW-0560">Oxidoreductase</keyword>
<organism evidence="8 9">
    <name type="scientific">Marinobacterium maritimum</name>
    <dbReference type="NCBI Taxonomy" id="500162"/>
    <lineage>
        <taxon>Bacteria</taxon>
        <taxon>Pseudomonadati</taxon>
        <taxon>Pseudomonadota</taxon>
        <taxon>Gammaproteobacteria</taxon>
        <taxon>Oceanospirillales</taxon>
        <taxon>Oceanospirillaceae</taxon>
        <taxon>Marinobacterium</taxon>
    </lineage>
</organism>
<comment type="caution">
    <text evidence="8">The sequence shown here is derived from an EMBL/GenBank/DDBJ whole genome shotgun (WGS) entry which is preliminary data.</text>
</comment>
<evidence type="ECO:0000256" key="2">
    <source>
        <dbReference type="ARBA" id="ARBA00009347"/>
    </source>
</evidence>
<dbReference type="EMBL" id="BAAAET010000001">
    <property type="protein sequence ID" value="GAA0680404.1"/>
    <property type="molecule type" value="Genomic_DNA"/>
</dbReference>
<dbReference type="Gene3D" id="1.20.140.10">
    <property type="entry name" value="Butyryl-CoA Dehydrogenase, subunit A, domain 3"/>
    <property type="match status" value="1"/>
</dbReference>
<dbReference type="InterPro" id="IPR013786">
    <property type="entry name" value="AcylCoA_DH/ox_N"/>
</dbReference>
<comment type="similarity">
    <text evidence="2">Belongs to the acyl-CoA dehydrogenase family.</text>
</comment>
<evidence type="ECO:0000256" key="1">
    <source>
        <dbReference type="ARBA" id="ARBA00001974"/>
    </source>
</evidence>
<evidence type="ECO:0000259" key="6">
    <source>
        <dbReference type="Pfam" id="PF00441"/>
    </source>
</evidence>
<dbReference type="InterPro" id="IPR009100">
    <property type="entry name" value="AcylCoA_DH/oxidase_NM_dom_sf"/>
</dbReference>
<keyword evidence="4" id="KW-0274">FAD</keyword>
<accession>A0ABP3T4J9</accession>
<proteinExistence type="inferred from homology"/>
<dbReference type="InterPro" id="IPR036250">
    <property type="entry name" value="AcylCo_DH-like_C"/>
</dbReference>
<dbReference type="InterPro" id="IPR037069">
    <property type="entry name" value="AcylCoA_DH/ox_N_sf"/>
</dbReference>
<dbReference type="PANTHER" id="PTHR43884:SF20">
    <property type="entry name" value="ACYL-COA DEHYDROGENASE FADE28"/>
    <property type="match status" value="1"/>
</dbReference>
<reference evidence="9" key="1">
    <citation type="journal article" date="2019" name="Int. J. Syst. Evol. Microbiol.">
        <title>The Global Catalogue of Microorganisms (GCM) 10K type strain sequencing project: providing services to taxonomists for standard genome sequencing and annotation.</title>
        <authorList>
            <consortium name="The Broad Institute Genomics Platform"/>
            <consortium name="The Broad Institute Genome Sequencing Center for Infectious Disease"/>
            <person name="Wu L."/>
            <person name="Ma J."/>
        </authorList>
    </citation>
    <scope>NUCLEOTIDE SEQUENCE [LARGE SCALE GENOMIC DNA]</scope>
    <source>
        <strain evidence="9">JCM 15134</strain>
    </source>
</reference>
<dbReference type="InterPro" id="IPR009075">
    <property type="entry name" value="AcylCo_DH/oxidase_C"/>
</dbReference>
<comment type="cofactor">
    <cofactor evidence="1">
        <name>FAD</name>
        <dbReference type="ChEBI" id="CHEBI:57692"/>
    </cofactor>
</comment>
<dbReference type="Gene3D" id="1.10.540.10">
    <property type="entry name" value="Acyl-CoA dehydrogenase/oxidase, N-terminal domain"/>
    <property type="match status" value="1"/>
</dbReference>
<protein>
    <submittedName>
        <fullName evidence="8">Acyl-CoA dehydrogenase family protein</fullName>
    </submittedName>
</protein>
<dbReference type="Proteomes" id="UP001499915">
    <property type="component" value="Unassembled WGS sequence"/>
</dbReference>
<keyword evidence="3" id="KW-0285">Flavoprotein</keyword>
<dbReference type="RefSeq" id="WP_343800613.1">
    <property type="nucleotide sequence ID" value="NZ_BAAAET010000001.1"/>
</dbReference>
<dbReference type="Gene3D" id="2.40.110.10">
    <property type="entry name" value="Butyryl-CoA Dehydrogenase, subunit A, domain 2"/>
    <property type="match status" value="1"/>
</dbReference>
<evidence type="ECO:0000259" key="7">
    <source>
        <dbReference type="Pfam" id="PF02771"/>
    </source>
</evidence>
<dbReference type="Pfam" id="PF00441">
    <property type="entry name" value="Acyl-CoA_dh_1"/>
    <property type="match status" value="1"/>
</dbReference>
<feature type="domain" description="Acyl-CoA dehydrogenase/oxidase N-terminal" evidence="7">
    <location>
        <begin position="6"/>
        <end position="119"/>
    </location>
</feature>
<evidence type="ECO:0000313" key="9">
    <source>
        <dbReference type="Proteomes" id="UP001499915"/>
    </source>
</evidence>
<keyword evidence="9" id="KW-1185">Reference proteome</keyword>
<gene>
    <name evidence="8" type="ORF">GCM10009104_00920</name>
</gene>
<dbReference type="Pfam" id="PF02771">
    <property type="entry name" value="Acyl-CoA_dh_N"/>
    <property type="match status" value="1"/>
</dbReference>